<dbReference type="InterPro" id="IPR009057">
    <property type="entry name" value="Homeodomain-like_sf"/>
</dbReference>
<dbReference type="SMART" id="SM00342">
    <property type="entry name" value="HTH_ARAC"/>
    <property type="match status" value="1"/>
</dbReference>
<evidence type="ECO:0000313" key="6">
    <source>
        <dbReference type="Proteomes" id="UP001430193"/>
    </source>
</evidence>
<dbReference type="PANTHER" id="PTHR47894">
    <property type="entry name" value="HTH-TYPE TRANSCRIPTIONAL REGULATOR GADX"/>
    <property type="match status" value="1"/>
</dbReference>
<dbReference type="Proteomes" id="UP001430193">
    <property type="component" value="Unassembled WGS sequence"/>
</dbReference>
<feature type="domain" description="HTH araC/xylS-type" evidence="4">
    <location>
        <begin position="234"/>
        <end position="332"/>
    </location>
</feature>
<dbReference type="Pfam" id="PF12625">
    <property type="entry name" value="Arabinose_bd"/>
    <property type="match status" value="1"/>
</dbReference>
<protein>
    <submittedName>
        <fullName evidence="5">AraC family transcriptional regulator ligand-binding domain-containing protein</fullName>
    </submittedName>
</protein>
<organism evidence="5 6">
    <name type="scientific">Dyella mobilis</name>
    <dbReference type="NCBI Taxonomy" id="1849582"/>
    <lineage>
        <taxon>Bacteria</taxon>
        <taxon>Pseudomonadati</taxon>
        <taxon>Pseudomonadota</taxon>
        <taxon>Gammaproteobacteria</taxon>
        <taxon>Lysobacterales</taxon>
        <taxon>Rhodanobacteraceae</taxon>
        <taxon>Dyella</taxon>
    </lineage>
</organism>
<dbReference type="SUPFAM" id="SSF46689">
    <property type="entry name" value="Homeodomain-like"/>
    <property type="match status" value="1"/>
</dbReference>
<proteinExistence type="predicted"/>
<keyword evidence="6" id="KW-1185">Reference proteome</keyword>
<dbReference type="PROSITE" id="PS01124">
    <property type="entry name" value="HTH_ARAC_FAMILY_2"/>
    <property type="match status" value="1"/>
</dbReference>
<keyword evidence="2" id="KW-0238">DNA-binding</keyword>
<evidence type="ECO:0000259" key="4">
    <source>
        <dbReference type="PROSITE" id="PS01124"/>
    </source>
</evidence>
<dbReference type="PANTHER" id="PTHR47894:SF1">
    <property type="entry name" value="HTH-TYPE TRANSCRIPTIONAL REGULATOR VQSM"/>
    <property type="match status" value="1"/>
</dbReference>
<dbReference type="RefSeq" id="WP_204631171.1">
    <property type="nucleotide sequence ID" value="NZ_BSOC01000003.1"/>
</dbReference>
<comment type="caution">
    <text evidence="5">The sequence shown here is derived from an EMBL/GenBank/DDBJ whole genome shotgun (WGS) entry which is preliminary data.</text>
</comment>
<name>A0ABS2KF50_9GAMM</name>
<dbReference type="Pfam" id="PF12833">
    <property type="entry name" value="HTH_18"/>
    <property type="match status" value="1"/>
</dbReference>
<evidence type="ECO:0000256" key="3">
    <source>
        <dbReference type="ARBA" id="ARBA00023163"/>
    </source>
</evidence>
<dbReference type="InterPro" id="IPR018060">
    <property type="entry name" value="HTH_AraC"/>
</dbReference>
<dbReference type="EMBL" id="JADIKF010000038">
    <property type="protein sequence ID" value="MBM7129553.1"/>
    <property type="molecule type" value="Genomic_DNA"/>
</dbReference>
<dbReference type="InterPro" id="IPR032687">
    <property type="entry name" value="AraC-type_N"/>
</dbReference>
<keyword evidence="1" id="KW-0805">Transcription regulation</keyword>
<sequence length="338" mass="37054">MATNVTFPVEQGLRPLMKDLGIRADHVLRRAGLPDDLFSRPGSGLSTTEHFRLWQSLDAEAADPLLPLHLAEAIQAESFVPPLFAALCSVNMLQAAQRLATYKRLIAPMRLAAVTGSQGELSLSPQWIAAEGEAPFILVASELAFLMRVVRMATREPVRAVKVTMPTLPAKAQTKAYADYFGIPVRRDGAPSLTLSAVDANRPFLTANDAMWQVFEPDLRRRLGELDAAATTAQRVRSALLELLPGGQPGIETVASRLAMSSRTLQRRLEAEGDSFRSVVNRTREDLARHYLTQTKLSASEIGFLLGFEDPNSFFRAFNDWTGKTPEALRESGPSSTP</sequence>
<evidence type="ECO:0000256" key="1">
    <source>
        <dbReference type="ARBA" id="ARBA00023015"/>
    </source>
</evidence>
<gene>
    <name evidence="5" type="ORF">ISS99_08455</name>
</gene>
<accession>A0ABS2KF50</accession>
<dbReference type="Gene3D" id="1.10.10.60">
    <property type="entry name" value="Homeodomain-like"/>
    <property type="match status" value="1"/>
</dbReference>
<evidence type="ECO:0000313" key="5">
    <source>
        <dbReference type="EMBL" id="MBM7129553.1"/>
    </source>
</evidence>
<evidence type="ECO:0000256" key="2">
    <source>
        <dbReference type="ARBA" id="ARBA00023125"/>
    </source>
</evidence>
<keyword evidence="3" id="KW-0804">Transcription</keyword>
<reference evidence="5" key="1">
    <citation type="submission" date="2020-10" db="EMBL/GenBank/DDBJ databases">
        <title>Phylogeny of dyella-like bacteria.</title>
        <authorList>
            <person name="Fu J."/>
        </authorList>
    </citation>
    <scope>NUCLEOTIDE SEQUENCE</scope>
    <source>
        <strain evidence="5">DHON07</strain>
    </source>
</reference>